<reference evidence="1 2" key="1">
    <citation type="submission" date="2020-12" db="EMBL/GenBank/DDBJ databases">
        <title>Whole genome sequences of gut porcine anaerobes.</title>
        <authorList>
            <person name="Kubasova T."/>
            <person name="Jahodarova E."/>
            <person name="Rychlik I."/>
        </authorList>
    </citation>
    <scope>NUCLEOTIDE SEQUENCE [LARGE SCALE GENOMIC DNA]</scope>
    <source>
        <strain evidence="1 2">An925</strain>
    </source>
</reference>
<dbReference type="Proteomes" id="UP001200470">
    <property type="component" value="Unassembled WGS sequence"/>
</dbReference>
<comment type="caution">
    <text evidence="1">The sequence shown here is derived from an EMBL/GenBank/DDBJ whole genome shotgun (WGS) entry which is preliminary data.</text>
</comment>
<gene>
    <name evidence="1" type="ORF">I6E12_08770</name>
</gene>
<name>A0ABS9CGJ7_9BACT</name>
<protein>
    <submittedName>
        <fullName evidence="1">Uncharacterized protein</fullName>
    </submittedName>
</protein>
<keyword evidence="2" id="KW-1185">Reference proteome</keyword>
<sequence>MMKFFNSLFYKTRRITLLSLSILLVLVVWLIPGCTERKAQDGEEIVKETDNPIPDEVLLTTAINQNCKYILTEWWNGSKDIAFQDSYLPNYRPLTSEQEEENQQCIESFKHWYNESYLQIANWKNNVYSENAILPPSYACRVLSCAIHYGFYDEEATGVEKKEALKKTVLLISSLAKYHCTNSEDGWGHCWQGALWAEMLGMSALLMKDYLSDSDWGMICNMIRSECNYVINVAGVKVYKDRQSQVIEGYTGDSQSETDAWNATILALAIAAMPDDPRQSEWRKFFVELNISAMTCPSDVFSDRVIDGYSFVNSKGSNINEDGTVTNHDKWHIDYMASPIESIAESSIALSFSPENIKFECLRFNVDKIYKALVDLDLGEFDPSKAGHHFYERTKDGVATSHTNMPGDNEWGDNRQANYYLVDTYCSLIGADNNLEDNLKADKWARCRIVKITEMMKRENSGKIYQDGEENFASGQLYAMACLAQVFSLHKENIFMK</sequence>
<organism evidence="1 2">
    <name type="scientific">Xylanibacter brevis</name>
    <dbReference type="NCBI Taxonomy" id="83231"/>
    <lineage>
        <taxon>Bacteria</taxon>
        <taxon>Pseudomonadati</taxon>
        <taxon>Bacteroidota</taxon>
        <taxon>Bacteroidia</taxon>
        <taxon>Bacteroidales</taxon>
        <taxon>Prevotellaceae</taxon>
        <taxon>Xylanibacter</taxon>
    </lineage>
</organism>
<proteinExistence type="predicted"/>
<accession>A0ABS9CGJ7</accession>
<dbReference type="RefSeq" id="WP_301638319.1">
    <property type="nucleotide sequence ID" value="NZ_JADYTN010000018.1"/>
</dbReference>
<dbReference type="EMBL" id="JADYTN010000018">
    <property type="protein sequence ID" value="MCF2564203.1"/>
    <property type="molecule type" value="Genomic_DNA"/>
</dbReference>
<evidence type="ECO:0000313" key="2">
    <source>
        <dbReference type="Proteomes" id="UP001200470"/>
    </source>
</evidence>
<evidence type="ECO:0000313" key="1">
    <source>
        <dbReference type="EMBL" id="MCF2564203.1"/>
    </source>
</evidence>